<organism evidence="1 2">
    <name type="scientific">Dreissena polymorpha</name>
    <name type="common">Zebra mussel</name>
    <name type="synonym">Mytilus polymorpha</name>
    <dbReference type="NCBI Taxonomy" id="45954"/>
    <lineage>
        <taxon>Eukaryota</taxon>
        <taxon>Metazoa</taxon>
        <taxon>Spiralia</taxon>
        <taxon>Lophotrochozoa</taxon>
        <taxon>Mollusca</taxon>
        <taxon>Bivalvia</taxon>
        <taxon>Autobranchia</taxon>
        <taxon>Heteroconchia</taxon>
        <taxon>Euheterodonta</taxon>
        <taxon>Imparidentia</taxon>
        <taxon>Neoheterodontei</taxon>
        <taxon>Myida</taxon>
        <taxon>Dreissenoidea</taxon>
        <taxon>Dreissenidae</taxon>
        <taxon>Dreissena</taxon>
    </lineage>
</organism>
<protein>
    <submittedName>
        <fullName evidence="1">Uncharacterized protein</fullName>
    </submittedName>
</protein>
<evidence type="ECO:0000313" key="2">
    <source>
        <dbReference type="Proteomes" id="UP000828390"/>
    </source>
</evidence>
<dbReference type="AlphaFoldDB" id="A0A9D4GPL3"/>
<sequence>MYAYVNHYFHCAEDIFSPAVTCDVDVDNCVSVVMANVATDVTVDVSAVDGAKVAADDIVPVKPAAVVSGEPADGVAVVVVVVVVVQ</sequence>
<comment type="caution">
    <text evidence="1">The sequence shown here is derived from an EMBL/GenBank/DDBJ whole genome shotgun (WGS) entry which is preliminary data.</text>
</comment>
<name>A0A9D4GPL3_DREPO</name>
<accession>A0A9D4GPL3</accession>
<gene>
    <name evidence="1" type="ORF">DPMN_120790</name>
</gene>
<keyword evidence="2" id="KW-1185">Reference proteome</keyword>
<dbReference type="EMBL" id="JAIWYP010000005">
    <property type="protein sequence ID" value="KAH3819060.1"/>
    <property type="molecule type" value="Genomic_DNA"/>
</dbReference>
<evidence type="ECO:0000313" key="1">
    <source>
        <dbReference type="EMBL" id="KAH3819060.1"/>
    </source>
</evidence>
<dbReference type="Proteomes" id="UP000828390">
    <property type="component" value="Unassembled WGS sequence"/>
</dbReference>
<reference evidence="1" key="1">
    <citation type="journal article" date="2019" name="bioRxiv">
        <title>The Genome of the Zebra Mussel, Dreissena polymorpha: A Resource for Invasive Species Research.</title>
        <authorList>
            <person name="McCartney M.A."/>
            <person name="Auch B."/>
            <person name="Kono T."/>
            <person name="Mallez S."/>
            <person name="Zhang Y."/>
            <person name="Obille A."/>
            <person name="Becker A."/>
            <person name="Abrahante J.E."/>
            <person name="Garbe J."/>
            <person name="Badalamenti J.P."/>
            <person name="Herman A."/>
            <person name="Mangelson H."/>
            <person name="Liachko I."/>
            <person name="Sullivan S."/>
            <person name="Sone E.D."/>
            <person name="Koren S."/>
            <person name="Silverstein K.A.T."/>
            <person name="Beckman K.B."/>
            <person name="Gohl D.M."/>
        </authorList>
    </citation>
    <scope>NUCLEOTIDE SEQUENCE</scope>
    <source>
        <strain evidence="1">Duluth1</strain>
        <tissue evidence="1">Whole animal</tissue>
    </source>
</reference>
<proteinExistence type="predicted"/>
<reference evidence="1" key="2">
    <citation type="submission" date="2020-11" db="EMBL/GenBank/DDBJ databases">
        <authorList>
            <person name="McCartney M.A."/>
            <person name="Auch B."/>
            <person name="Kono T."/>
            <person name="Mallez S."/>
            <person name="Becker A."/>
            <person name="Gohl D.M."/>
            <person name="Silverstein K.A.T."/>
            <person name="Koren S."/>
            <person name="Bechman K.B."/>
            <person name="Herman A."/>
            <person name="Abrahante J.E."/>
            <person name="Garbe J."/>
        </authorList>
    </citation>
    <scope>NUCLEOTIDE SEQUENCE</scope>
    <source>
        <strain evidence="1">Duluth1</strain>
        <tissue evidence="1">Whole animal</tissue>
    </source>
</reference>